<dbReference type="Gene3D" id="3.30.30.30">
    <property type="match status" value="1"/>
</dbReference>
<dbReference type="Gene3D" id="3.90.640.10">
    <property type="entry name" value="Actin, Chain A, domain 4"/>
    <property type="match status" value="1"/>
</dbReference>
<evidence type="ECO:0000256" key="2">
    <source>
        <dbReference type="ARBA" id="ARBA00022840"/>
    </source>
</evidence>
<feature type="coiled-coil region" evidence="3">
    <location>
        <begin position="584"/>
        <end position="611"/>
    </location>
</feature>
<evidence type="ECO:0000313" key="5">
    <source>
        <dbReference type="EMBL" id="KAK8885381.1"/>
    </source>
</evidence>
<feature type="compositionally biased region" description="Basic and acidic residues" evidence="4">
    <location>
        <begin position="535"/>
        <end position="556"/>
    </location>
</feature>
<organism evidence="5 6">
    <name type="scientific">Tritrichomonas musculus</name>
    <dbReference type="NCBI Taxonomy" id="1915356"/>
    <lineage>
        <taxon>Eukaryota</taxon>
        <taxon>Metamonada</taxon>
        <taxon>Parabasalia</taxon>
        <taxon>Tritrichomonadida</taxon>
        <taxon>Tritrichomonadidae</taxon>
        <taxon>Tritrichomonas</taxon>
    </lineage>
</organism>
<evidence type="ECO:0000256" key="1">
    <source>
        <dbReference type="ARBA" id="ARBA00022741"/>
    </source>
</evidence>
<keyword evidence="3" id="KW-0175">Coiled coil</keyword>
<dbReference type="EMBL" id="JAPFFF010000007">
    <property type="protein sequence ID" value="KAK8885381.1"/>
    <property type="molecule type" value="Genomic_DNA"/>
</dbReference>
<dbReference type="Gene3D" id="1.20.1270.10">
    <property type="match status" value="1"/>
</dbReference>
<dbReference type="InterPro" id="IPR013126">
    <property type="entry name" value="Hsp_70_fam"/>
</dbReference>
<gene>
    <name evidence="5" type="ORF">M9Y10_040829</name>
</gene>
<accession>A0ABR2K3R9</accession>
<dbReference type="PANTHER" id="PTHR45639:SF4">
    <property type="entry name" value="HSC70CB, ISOFORM G"/>
    <property type="match status" value="1"/>
</dbReference>
<protein>
    <recommendedName>
        <fullName evidence="7">DnaK protein</fullName>
    </recommendedName>
</protein>
<comment type="caution">
    <text evidence="5">The sequence shown here is derived from an EMBL/GenBank/DDBJ whole genome shotgun (WGS) entry which is preliminary data.</text>
</comment>
<feature type="compositionally biased region" description="Low complexity" evidence="4">
    <location>
        <begin position="509"/>
        <end position="522"/>
    </location>
</feature>
<dbReference type="SUPFAM" id="SSF53067">
    <property type="entry name" value="Actin-like ATPase domain"/>
    <property type="match status" value="2"/>
</dbReference>
<dbReference type="InterPro" id="IPR043129">
    <property type="entry name" value="ATPase_NBD"/>
</dbReference>
<evidence type="ECO:0000256" key="4">
    <source>
        <dbReference type="SAM" id="MobiDB-lite"/>
    </source>
</evidence>
<sequence length="783" mass="89552">MSKNQVCASLDFGNKNVVIGVPKKGSIDIILNEASNRLTPTIVSYTKTRRFFGVHAQTNQLGHVKGTLFDLKRLVCLKYEDPEREYLSKIVPFSLARLDNGFTGIKVKYNEDTEKVIYPEQCIAYLIKSTFDKIQKSNPQITSLVIAVSPWWTEMHRRAIFDACQIASVPCSALINSTTAAAINYTINHRRKLPEGGSPPANVIFIDFGDSTLNVAVSKLTQNSVEISSFACDEHLGGSHFTDKLVLYLVDRIKEKTNKNKDEDLKTLFGNNHERALVRFRKAAEDLKKKLSVNQVVQFETHSFMPDNEFSFNVTREEFESQITELIDRIDGPVLSALELSKIKREEIFSIECLGGTSRIPLVKKKLQIIFGPDRELSQSLDLDECFAVGSGYMAAIMSNGFHLSESLTIKDVLDEKNALKASWEDSNSKMICQVFPQLSPVPTRCRIPLMITKETTVKIYTDACDIAEIKVELDEKKELEKPVKVSLRFQLTQSSTFNIIEATYQLPTESSSSSTEQTQTTPNNDNEKSNNASPKDDNKDATSDVKNDTKNEDQSKPVIKNARLTIKSLIGLSQQDIDLFRKEEKELEIRDNLEDKIDDTRNELESTIFEAENGLNRDFPEYFEPDNLEESKKKIADIHEWFSNNEFDRLPLKEYQERLEAVRNIAEPAIKRFKTFKKIFDMENSIKSKAPLLLEKLNAFVEKSKNDSIALVRDELQVFVTKFEENIEKVKTMKKYENPDFFNIDDECNLFNNFEQKTRDYEETIKQEEEKAKKSGRWCNIQ</sequence>
<dbReference type="Gene3D" id="3.30.420.40">
    <property type="match status" value="2"/>
</dbReference>
<evidence type="ECO:0000256" key="3">
    <source>
        <dbReference type="SAM" id="Coils"/>
    </source>
</evidence>
<evidence type="ECO:0000313" key="6">
    <source>
        <dbReference type="Proteomes" id="UP001470230"/>
    </source>
</evidence>
<reference evidence="5 6" key="1">
    <citation type="submission" date="2024-04" db="EMBL/GenBank/DDBJ databases">
        <title>Tritrichomonas musculus Genome.</title>
        <authorList>
            <person name="Alves-Ferreira E."/>
            <person name="Grigg M."/>
            <person name="Lorenzi H."/>
            <person name="Galac M."/>
        </authorList>
    </citation>
    <scope>NUCLEOTIDE SEQUENCE [LARGE SCALE GENOMIC DNA]</scope>
    <source>
        <strain evidence="5 6">EAF2021</strain>
    </source>
</reference>
<keyword evidence="1" id="KW-0547">Nucleotide-binding</keyword>
<dbReference type="PRINTS" id="PR00301">
    <property type="entry name" value="HEATSHOCK70"/>
</dbReference>
<dbReference type="SUPFAM" id="SSF100934">
    <property type="entry name" value="Heat shock protein 70kD (HSP70), C-terminal subdomain"/>
    <property type="match status" value="1"/>
</dbReference>
<name>A0ABR2K3R9_9EUKA</name>
<dbReference type="InterPro" id="IPR029048">
    <property type="entry name" value="HSP70_C_sf"/>
</dbReference>
<dbReference type="Pfam" id="PF00012">
    <property type="entry name" value="HSP70"/>
    <property type="match status" value="1"/>
</dbReference>
<dbReference type="Proteomes" id="UP001470230">
    <property type="component" value="Unassembled WGS sequence"/>
</dbReference>
<dbReference type="PANTHER" id="PTHR45639">
    <property type="entry name" value="HSC70CB, ISOFORM G-RELATED"/>
    <property type="match status" value="1"/>
</dbReference>
<evidence type="ECO:0008006" key="7">
    <source>
        <dbReference type="Google" id="ProtNLM"/>
    </source>
</evidence>
<keyword evidence="2" id="KW-0067">ATP-binding</keyword>
<feature type="region of interest" description="Disordered" evidence="4">
    <location>
        <begin position="508"/>
        <end position="557"/>
    </location>
</feature>
<keyword evidence="6" id="KW-1185">Reference proteome</keyword>
<proteinExistence type="predicted"/>